<reference evidence="5 6" key="1">
    <citation type="journal article" date="2012" name="J. Bacteriol.">
        <title>Draft genome sequence of the cyanide-utilizing bacterium Pseudomonas fluorescens strain NCIMB 11764.</title>
        <authorList>
            <person name="Vilo C.A."/>
            <person name="Benedik M.J."/>
            <person name="Kunz D.A."/>
            <person name="Dong Q."/>
        </authorList>
    </citation>
    <scope>NUCLEOTIDE SEQUENCE [LARGE SCALE GENOMIC DNA]</scope>
    <source>
        <strain evidence="5 6">NCIMB 11764</strain>
    </source>
</reference>
<evidence type="ECO:0000256" key="4">
    <source>
        <dbReference type="ARBA" id="ARBA00023163"/>
    </source>
</evidence>
<keyword evidence="2" id="KW-0805">Transcription regulation</keyword>
<keyword evidence="4" id="KW-0804">Transcription</keyword>
<evidence type="ECO:0000313" key="5">
    <source>
        <dbReference type="EMBL" id="AKV07904.1"/>
    </source>
</evidence>
<dbReference type="eggNOG" id="ENOG5033I1N">
    <property type="taxonomic scope" value="Bacteria"/>
</dbReference>
<protein>
    <submittedName>
        <fullName evidence="5">Antitermination protein Q</fullName>
    </submittedName>
</protein>
<dbReference type="AlphaFoldDB" id="A0A0K1QQ67"/>
<evidence type="ECO:0000256" key="2">
    <source>
        <dbReference type="ARBA" id="ARBA00023015"/>
    </source>
</evidence>
<proteinExistence type="inferred from homology"/>
<keyword evidence="3" id="KW-0238">DNA-binding</keyword>
<name>A0A0K1QQ67_PSEFL</name>
<evidence type="ECO:0000256" key="3">
    <source>
        <dbReference type="ARBA" id="ARBA00023125"/>
    </source>
</evidence>
<dbReference type="EMBL" id="CP010945">
    <property type="protein sequence ID" value="AKV07904.1"/>
    <property type="molecule type" value="Genomic_DNA"/>
</dbReference>
<dbReference type="Pfam" id="PF06530">
    <property type="entry name" value="Phage_antitermQ"/>
    <property type="match status" value="1"/>
</dbReference>
<dbReference type="GO" id="GO:0060567">
    <property type="term" value="P:negative regulation of termination of DNA-templated transcription"/>
    <property type="evidence" value="ECO:0007669"/>
    <property type="project" value="InterPro"/>
</dbReference>
<dbReference type="Proteomes" id="UP000017175">
    <property type="component" value="Chromosome"/>
</dbReference>
<gene>
    <name evidence="5" type="ORF">B723_16370</name>
</gene>
<evidence type="ECO:0000256" key="1">
    <source>
        <dbReference type="ARBA" id="ARBA00010234"/>
    </source>
</evidence>
<accession>A0A0K1QQ67</accession>
<dbReference type="InterPro" id="IPR010534">
    <property type="entry name" value="Phage_933W_GpQ"/>
</dbReference>
<dbReference type="GO" id="GO:0003677">
    <property type="term" value="F:DNA binding"/>
    <property type="evidence" value="ECO:0007669"/>
    <property type="project" value="UniProtKB-KW"/>
</dbReference>
<sequence>MKKRTYIGKALGDTEWLLEQWGYWRMDGMGVPRYVSPLYALIRDNTPCEGGVKEYSLTDDLALVLDGAVARLINRDDQMGNFIWLYFGAKWPALRIARENGIGEAKAREVIKAGVAWIDCALEGIREAA</sequence>
<comment type="similarity">
    <text evidence="1">Belongs to the phage antitermination Q type 1 family.</text>
</comment>
<dbReference type="OrthoDB" id="6401714at2"/>
<organism evidence="5 6">
    <name type="scientific">Pseudomonas fluorescens NCIMB 11764</name>
    <dbReference type="NCBI Taxonomy" id="1221522"/>
    <lineage>
        <taxon>Bacteria</taxon>
        <taxon>Pseudomonadati</taxon>
        <taxon>Pseudomonadota</taxon>
        <taxon>Gammaproteobacteria</taxon>
        <taxon>Pseudomonadales</taxon>
        <taxon>Pseudomonadaceae</taxon>
        <taxon>Pseudomonas</taxon>
    </lineage>
</organism>
<dbReference type="RefSeq" id="WP_017337703.1">
    <property type="nucleotide sequence ID" value="NZ_CP010945.1"/>
</dbReference>
<evidence type="ECO:0000313" key="6">
    <source>
        <dbReference type="Proteomes" id="UP000017175"/>
    </source>
</evidence>